<protein>
    <submittedName>
        <fullName evidence="1">Uncharacterized protein</fullName>
    </submittedName>
</protein>
<accession>A0A3S0MAM6</accession>
<evidence type="ECO:0000313" key="2">
    <source>
        <dbReference type="Proteomes" id="UP000280825"/>
    </source>
</evidence>
<gene>
    <name evidence="1" type="ORF">EKL98_15045</name>
</gene>
<organism evidence="1 2">
    <name type="scientific">Flavobacterium bomense</name>
    <dbReference type="NCBI Taxonomy" id="2497483"/>
    <lineage>
        <taxon>Bacteria</taxon>
        <taxon>Pseudomonadati</taxon>
        <taxon>Bacteroidota</taxon>
        <taxon>Flavobacteriia</taxon>
        <taxon>Flavobacteriales</taxon>
        <taxon>Flavobacteriaceae</taxon>
        <taxon>Flavobacterium</taxon>
    </lineage>
</organism>
<comment type="caution">
    <text evidence="1">The sequence shown here is derived from an EMBL/GenBank/DDBJ whole genome shotgun (WGS) entry which is preliminary data.</text>
</comment>
<sequence length="568" mass="64455">MIKSKIVFFIALATFQLGYAQKAAEQISIRLVDAMPNMPTPYKMKDWKKVTAQQDSLLYDFNAKGPLLPLIWWDDNKVNVPIRSFGIPSYVGASRNMNKQSSYESLPVIGSVLGASLVGIDKSNYNGIDFVSMCRQFYNTKNGENLVMNSVDRKTGETFWYDIFPGMAFNMLVDQYPKKKEIADIMKLNADKWIVCINRLSKEKKYPDFNFTAFDFKTNKGVYNGVWHEPDAAAGLAWLEFTAWKKWGDASYLQASKSCMDYLQNRPEKEGAYYEIMMPYGAYMAVRMNAELGTKYDEIKLLNWCFDGQNSDRNGWGVMAEKWGQYDVDGLVGQKKEEQYAFAMNTFSQAAALVPIVKYNPSYSKTIGKWILNLSNSSRLFYSDEHPKNRQTSAVWQGDPNHVICYEGLRKDLDHGNGFEVYKDVLANEGPYALGDQMKQYSSATDLCPYGSAWVGMLASIVDTTNVEGILKINCNATDFFSSRALPTFLFYNPYKEIKNVSFNVGDSSVNIYDSVSKKYIGRKVIGNFNFKLNANTAMTLIIVPSEIKTSMKNKTLIAGTNIIDYHY</sequence>
<name>A0A3S0MAM6_9FLAO</name>
<dbReference type="AlphaFoldDB" id="A0A3S0MAM6"/>
<keyword evidence="2" id="KW-1185">Reference proteome</keyword>
<reference evidence="1 2" key="1">
    <citation type="submission" date="2018-12" db="EMBL/GenBank/DDBJ databases">
        <title>Flavobacterium sp. nov., isolated from glacier ice.</title>
        <authorList>
            <person name="Liu Q."/>
            <person name="Xin Y.-H."/>
        </authorList>
    </citation>
    <scope>NUCLEOTIDE SEQUENCE [LARGE SCALE GENOMIC DNA]</scope>
    <source>
        <strain evidence="1 2">RB1N8</strain>
    </source>
</reference>
<proteinExistence type="predicted"/>
<dbReference type="EMBL" id="RYDJ01000027">
    <property type="protein sequence ID" value="RTZ01428.1"/>
    <property type="molecule type" value="Genomic_DNA"/>
</dbReference>
<evidence type="ECO:0000313" key="1">
    <source>
        <dbReference type="EMBL" id="RTZ01428.1"/>
    </source>
</evidence>
<dbReference type="RefSeq" id="WP_126563042.1">
    <property type="nucleotide sequence ID" value="NZ_RYDJ01000027.1"/>
</dbReference>
<dbReference type="Proteomes" id="UP000280825">
    <property type="component" value="Unassembled WGS sequence"/>
</dbReference>